<keyword evidence="1" id="KW-0479">Metal-binding</keyword>
<feature type="compositionally biased region" description="Basic and acidic residues" evidence="2">
    <location>
        <begin position="115"/>
        <end position="124"/>
    </location>
</feature>
<keyword evidence="5" id="KW-1185">Reference proteome</keyword>
<evidence type="ECO:0000256" key="2">
    <source>
        <dbReference type="SAM" id="MobiDB-lite"/>
    </source>
</evidence>
<dbReference type="EMBL" id="VMBG01000001">
    <property type="protein sequence ID" value="TSJ79082.1"/>
    <property type="molecule type" value="Genomic_DNA"/>
</dbReference>
<evidence type="ECO:0000313" key="5">
    <source>
        <dbReference type="Proteomes" id="UP000315648"/>
    </source>
</evidence>
<reference evidence="4 5" key="1">
    <citation type="submission" date="2019-07" db="EMBL/GenBank/DDBJ databases">
        <title>Description of 53C-WASEF.</title>
        <authorList>
            <person name="Pitt A."/>
            <person name="Hahn M.W."/>
        </authorList>
    </citation>
    <scope>NUCLEOTIDE SEQUENCE [LARGE SCALE GENOMIC DNA]</scope>
    <source>
        <strain evidence="4 5">53C-WASEF</strain>
    </source>
</reference>
<sequence length="452" mass="48868">MRVAALPTPDQITALAPDAASLKAGRDLAAPRKWTLLGADADALWGLAQGSGKEPYQTRVALDGLSTKCSCPSRKFPCKHALGLLFIAATTPAALTDKNRPAWLVEWLEGRAERQEKSKERAEQKATGAATPVDEAAKAKRQEKRAGRVDDGVALLSQWLADLARRGLADSGLNAHAAWDDIIRRMVDAQATGLARRLRYAAETARGGAGWEAGLAEHLGRLHLLLVAYAKREACDEDLRIELEQQVGWTLPQEQVLAGTPVQDTWFVAARTVREEDRLVVSNTWLRGSTSGRWAQLVRTSPLVQPAVDTWPPGRSLTGELCFYPGVEPLRALWRSDPQANPAQKESPGEESIEGLLVRYASGLALNPWRTRVPVLISARLGVLRGGGAALLDACGDALPLSADEDTRDLLLAITGGHAASMSVLWDGEALDPLAVADGDEWVPLTRQNLER</sequence>
<dbReference type="PROSITE" id="PS50966">
    <property type="entry name" value="ZF_SWIM"/>
    <property type="match status" value="1"/>
</dbReference>
<dbReference type="InterPro" id="IPR007527">
    <property type="entry name" value="Znf_SWIM"/>
</dbReference>
<keyword evidence="1" id="KW-0863">Zinc-finger</keyword>
<evidence type="ECO:0000259" key="3">
    <source>
        <dbReference type="PROSITE" id="PS50966"/>
    </source>
</evidence>
<dbReference type="OrthoDB" id="9816340at2"/>
<comment type="caution">
    <text evidence="4">The sequence shown here is derived from an EMBL/GenBank/DDBJ whole genome shotgun (WGS) entry which is preliminary data.</text>
</comment>
<proteinExistence type="predicted"/>
<dbReference type="AlphaFoldDB" id="A0A556QR29"/>
<feature type="compositionally biased region" description="Basic and acidic residues" evidence="2">
    <location>
        <begin position="135"/>
        <end position="144"/>
    </location>
</feature>
<evidence type="ECO:0000313" key="4">
    <source>
        <dbReference type="EMBL" id="TSJ79082.1"/>
    </source>
</evidence>
<dbReference type="Pfam" id="PF04434">
    <property type="entry name" value="SWIM"/>
    <property type="match status" value="1"/>
</dbReference>
<dbReference type="Proteomes" id="UP000315648">
    <property type="component" value="Unassembled WGS sequence"/>
</dbReference>
<accession>A0A556QR29</accession>
<gene>
    <name evidence="4" type="ORF">FPL22_07245</name>
</gene>
<dbReference type="GO" id="GO:0008270">
    <property type="term" value="F:zinc ion binding"/>
    <property type="evidence" value="ECO:0007669"/>
    <property type="project" value="UniProtKB-KW"/>
</dbReference>
<feature type="region of interest" description="Disordered" evidence="2">
    <location>
        <begin position="115"/>
        <end position="144"/>
    </location>
</feature>
<evidence type="ECO:0000256" key="1">
    <source>
        <dbReference type="PROSITE-ProRule" id="PRU00325"/>
    </source>
</evidence>
<protein>
    <submittedName>
        <fullName evidence="4">SWIM zinc finger family protein</fullName>
    </submittedName>
</protein>
<name>A0A556QR29_9BACT</name>
<organism evidence="4 5">
    <name type="scientific">Rariglobus hedericola</name>
    <dbReference type="NCBI Taxonomy" id="2597822"/>
    <lineage>
        <taxon>Bacteria</taxon>
        <taxon>Pseudomonadati</taxon>
        <taxon>Verrucomicrobiota</taxon>
        <taxon>Opitutia</taxon>
        <taxon>Opitutales</taxon>
        <taxon>Opitutaceae</taxon>
        <taxon>Rariglobus</taxon>
    </lineage>
</organism>
<feature type="domain" description="SWIM-type" evidence="3">
    <location>
        <begin position="56"/>
        <end position="89"/>
    </location>
</feature>
<keyword evidence="1" id="KW-0862">Zinc</keyword>